<evidence type="ECO:0000256" key="5">
    <source>
        <dbReference type="ARBA" id="ARBA00023157"/>
    </source>
</evidence>
<protein>
    <recommendedName>
        <fullName evidence="8">Peptidase S1 domain-containing protein</fullName>
    </recommendedName>
</protein>
<proteinExistence type="inferred from homology"/>
<dbReference type="InterPro" id="IPR001316">
    <property type="entry name" value="Pept_S1A_streptogrisin"/>
</dbReference>
<dbReference type="InterPro" id="IPR043504">
    <property type="entry name" value="Peptidase_S1_PA_chymotrypsin"/>
</dbReference>
<reference evidence="6 7" key="1">
    <citation type="submission" date="2014-01" db="EMBL/GenBank/DDBJ databases">
        <authorList>
            <person name="Zelazny A."/>
            <person name="Olivier K."/>
            <person name="Sampaio E.P."/>
            <person name="Holland S.M."/>
            <person name="Tallon L.J."/>
            <person name="Sadzewicz L.K."/>
            <person name="Sengamalay N."/>
            <person name="Fraser C.M."/>
            <person name="Hine E."/>
            <person name="Shefchek K.A."/>
            <person name="Das S.P."/>
            <person name="Shallom S.J."/>
            <person name="Agrawal S."/>
            <person name="Tettelin H."/>
        </authorList>
    </citation>
    <scope>NUCLEOTIDE SEQUENCE [LARGE SCALE GENOMIC DNA]</scope>
    <source>
        <strain evidence="6 7">MAB_030201_1075</strain>
    </source>
</reference>
<sequence length="224" mass="24115">MVAATISSLVNAPPAAASVGLYPGMPIQLSTGGTCSLSFLASNDDGDRLAVTAGHCSTALKQIFYSKDGTKIGYVMSRADDVSGTSSYDFGYTMIRLYSDATYTATAYFKKYRNPSEGTWVWKYGERTQETEGKVIGVDYSDDDSHPSYSVIKSTMITLPGDSGAPWYTGSDAGPVLVGIHVGSVTRKSDNSFQYSYGFPAHSMIRYIRKQSKNWGGGFNVVGD</sequence>
<dbReference type="Proteomes" id="UP000019854">
    <property type="component" value="Unassembled WGS sequence"/>
</dbReference>
<dbReference type="GO" id="GO:0004252">
    <property type="term" value="F:serine-type endopeptidase activity"/>
    <property type="evidence" value="ECO:0007669"/>
    <property type="project" value="InterPro"/>
</dbReference>
<gene>
    <name evidence="6" type="ORF">L829_1750</name>
</gene>
<evidence type="ECO:0000313" key="6">
    <source>
        <dbReference type="EMBL" id="ETZ88193.1"/>
    </source>
</evidence>
<evidence type="ECO:0000256" key="3">
    <source>
        <dbReference type="ARBA" id="ARBA00022801"/>
    </source>
</evidence>
<dbReference type="EMBL" id="JAOX01000001">
    <property type="protein sequence ID" value="ETZ88193.1"/>
    <property type="molecule type" value="Genomic_DNA"/>
</dbReference>
<dbReference type="InterPro" id="IPR009003">
    <property type="entry name" value="Peptidase_S1_PA"/>
</dbReference>
<keyword evidence="3" id="KW-0378">Hydrolase</keyword>
<dbReference type="PRINTS" id="PR00861">
    <property type="entry name" value="ALYTICPTASE"/>
</dbReference>
<evidence type="ECO:0000256" key="1">
    <source>
        <dbReference type="ARBA" id="ARBA00007664"/>
    </source>
</evidence>
<organism evidence="6 7">
    <name type="scientific">Mycobacteroides abscessus MAB_030201_1075</name>
    <dbReference type="NCBI Taxonomy" id="1335410"/>
    <lineage>
        <taxon>Bacteria</taxon>
        <taxon>Bacillati</taxon>
        <taxon>Actinomycetota</taxon>
        <taxon>Actinomycetes</taxon>
        <taxon>Mycobacteriales</taxon>
        <taxon>Mycobacteriaceae</taxon>
        <taxon>Mycobacteroides</taxon>
        <taxon>Mycobacteroides abscessus</taxon>
    </lineage>
</organism>
<comment type="caution">
    <text evidence="6">The sequence shown here is derived from an EMBL/GenBank/DDBJ whole genome shotgun (WGS) entry which is preliminary data.</text>
</comment>
<comment type="similarity">
    <text evidence="1">Belongs to the peptidase S1 family.</text>
</comment>
<keyword evidence="2" id="KW-0645">Protease</keyword>
<accession>A0A829PIV0</accession>
<name>A0A829PIV0_9MYCO</name>
<evidence type="ECO:0000256" key="4">
    <source>
        <dbReference type="ARBA" id="ARBA00022825"/>
    </source>
</evidence>
<keyword evidence="4" id="KW-0720">Serine protease</keyword>
<dbReference type="Gene3D" id="2.40.10.10">
    <property type="entry name" value="Trypsin-like serine proteases"/>
    <property type="match status" value="2"/>
</dbReference>
<evidence type="ECO:0008006" key="8">
    <source>
        <dbReference type="Google" id="ProtNLM"/>
    </source>
</evidence>
<keyword evidence="5" id="KW-1015">Disulfide bond</keyword>
<dbReference type="GO" id="GO:0006508">
    <property type="term" value="P:proteolysis"/>
    <property type="evidence" value="ECO:0007669"/>
    <property type="project" value="UniProtKB-KW"/>
</dbReference>
<evidence type="ECO:0000313" key="7">
    <source>
        <dbReference type="Proteomes" id="UP000019854"/>
    </source>
</evidence>
<dbReference type="AlphaFoldDB" id="A0A829PIV0"/>
<evidence type="ECO:0000256" key="2">
    <source>
        <dbReference type="ARBA" id="ARBA00022670"/>
    </source>
</evidence>
<dbReference type="SUPFAM" id="SSF50494">
    <property type="entry name" value="Trypsin-like serine proteases"/>
    <property type="match status" value="1"/>
</dbReference>